<reference evidence="3" key="2">
    <citation type="journal article" date="2009" name="Fungal Genet. Biol.">
        <title>The 2008 update of the Aspergillus nidulans genome annotation: a community effort.</title>
        <authorList>
            <person name="Wortman J.R."/>
            <person name="Gilsenan J.M."/>
            <person name="Joardar V."/>
            <person name="Deegan J."/>
            <person name="Clutterbuck J."/>
            <person name="Andersen M.R."/>
            <person name="Archer D."/>
            <person name="Bencina M."/>
            <person name="Braus G."/>
            <person name="Coutinho P."/>
            <person name="von Dohren H."/>
            <person name="Doonan J."/>
            <person name="Driessen A.J."/>
            <person name="Durek P."/>
            <person name="Espeso E."/>
            <person name="Fekete E."/>
            <person name="Flipphi M."/>
            <person name="Estrada C.G."/>
            <person name="Geysens S."/>
            <person name="Goldman G."/>
            <person name="de Groot P.W."/>
            <person name="Hansen K."/>
            <person name="Harris S.D."/>
            <person name="Heinekamp T."/>
            <person name="Helmstaedt K."/>
            <person name="Henrissat B."/>
            <person name="Hofmann G."/>
            <person name="Homan T."/>
            <person name="Horio T."/>
            <person name="Horiuchi H."/>
            <person name="James S."/>
            <person name="Jones M."/>
            <person name="Karaffa L."/>
            <person name="Karanyi Z."/>
            <person name="Kato M."/>
            <person name="Keller N."/>
            <person name="Kelly D.E."/>
            <person name="Kiel J.A."/>
            <person name="Kim J.M."/>
            <person name="van der Klei I.J."/>
            <person name="Klis F.M."/>
            <person name="Kovalchuk A."/>
            <person name="Krasevec N."/>
            <person name="Kubicek C.P."/>
            <person name="Liu B."/>
            <person name="Maccabe A."/>
            <person name="Meyer V."/>
            <person name="Mirabito P."/>
            <person name="Miskei M."/>
            <person name="Mos M."/>
            <person name="Mullins J."/>
            <person name="Nelson D.R."/>
            <person name="Nielsen J."/>
            <person name="Oakley B.R."/>
            <person name="Osmani S.A."/>
            <person name="Pakula T."/>
            <person name="Paszewski A."/>
            <person name="Paulsen I."/>
            <person name="Pilsyk S."/>
            <person name="Pocsi I."/>
            <person name="Punt P.J."/>
            <person name="Ram A.F."/>
            <person name="Ren Q."/>
            <person name="Robellet X."/>
            <person name="Robson G."/>
            <person name="Seiboth B."/>
            <person name="van Solingen P."/>
            <person name="Specht T."/>
            <person name="Sun J."/>
            <person name="Taheri-Talesh N."/>
            <person name="Takeshita N."/>
            <person name="Ussery D."/>
            <person name="vanKuyk P.A."/>
            <person name="Visser H."/>
            <person name="van de Vondervoort P.J."/>
            <person name="de Vries R.P."/>
            <person name="Walton J."/>
            <person name="Xiang X."/>
            <person name="Xiong Y."/>
            <person name="Zeng A.P."/>
            <person name="Brandt B.W."/>
            <person name="Cornell M.J."/>
            <person name="van den Hondel C.A."/>
            <person name="Visser J."/>
            <person name="Oliver S.G."/>
            <person name="Turner G."/>
        </authorList>
    </citation>
    <scope>GENOME REANNOTATION</scope>
    <source>
        <strain evidence="3">FGSC A4 / ATCC 38163 / CBS 112.46 / NRRL 194 / M139</strain>
    </source>
</reference>
<reference evidence="3" key="1">
    <citation type="journal article" date="2005" name="Nature">
        <title>Sequencing of Aspergillus nidulans and comparative analysis with A. fumigatus and A. oryzae.</title>
        <authorList>
            <person name="Galagan J.E."/>
            <person name="Calvo S.E."/>
            <person name="Cuomo C."/>
            <person name="Ma L.J."/>
            <person name="Wortman J.R."/>
            <person name="Batzoglou S."/>
            <person name="Lee S.I."/>
            <person name="Basturkmen M."/>
            <person name="Spevak C.C."/>
            <person name="Clutterbuck J."/>
            <person name="Kapitonov V."/>
            <person name="Jurka J."/>
            <person name="Scazzocchio C."/>
            <person name="Farman M."/>
            <person name="Butler J."/>
            <person name="Purcell S."/>
            <person name="Harris S."/>
            <person name="Braus G.H."/>
            <person name="Draht O."/>
            <person name="Busch S."/>
            <person name="D'Enfert C."/>
            <person name="Bouchier C."/>
            <person name="Goldman G.H."/>
            <person name="Bell-Pedersen D."/>
            <person name="Griffiths-Jones S."/>
            <person name="Doonan J.H."/>
            <person name="Yu J."/>
            <person name="Vienken K."/>
            <person name="Pain A."/>
            <person name="Freitag M."/>
            <person name="Selker E.U."/>
            <person name="Archer D.B."/>
            <person name="Penalva M.A."/>
            <person name="Oakley B.R."/>
            <person name="Momany M."/>
            <person name="Tanaka T."/>
            <person name="Kumagai T."/>
            <person name="Asai K."/>
            <person name="Machida M."/>
            <person name="Nierman W.C."/>
            <person name="Denning D.W."/>
            <person name="Caddick M."/>
            <person name="Hynes M."/>
            <person name="Paoletti M."/>
            <person name="Fischer R."/>
            <person name="Miller B."/>
            <person name="Dyer P."/>
            <person name="Sachs M.S."/>
            <person name="Osmani S.A."/>
            <person name="Birren B.W."/>
        </authorList>
    </citation>
    <scope>NUCLEOTIDE SEQUENCE [LARGE SCALE GENOMIC DNA]</scope>
    <source>
        <strain evidence="3">FGSC A4 / ATCC 38163 / CBS 112.46 / NRRL 194 / M139</strain>
    </source>
</reference>
<dbReference type="OrthoDB" id="4505199at2759"/>
<dbReference type="VEuPathDB" id="FungiDB:AN1072"/>
<accession>C8VTN3</accession>
<feature type="compositionally biased region" description="Acidic residues" evidence="1">
    <location>
        <begin position="124"/>
        <end position="137"/>
    </location>
</feature>
<feature type="compositionally biased region" description="Polar residues" evidence="1">
    <location>
        <begin position="138"/>
        <end position="153"/>
    </location>
</feature>
<dbReference type="KEGG" id="ani:ANIA_01072"/>
<dbReference type="GeneID" id="2876847"/>
<sequence>MRIRYGQSFTIRGLFSRRSKRGRRAKRCSTICDDNGSSALASTSASTIRPPRLQSIQLSKELEILGLLSDPRSGQEATSASWLSSSPASTLHVAASASPAPSYSLFPAVGEQSTPGLFQKDYKYDDDDDDDAYDTEQEQTILSRQIPQTSYPTSPLLPPPPSLSVHARNLAQEDVSLSIPKPESEAGVPPSPTFSYRTFVTRSSGIFPWGTEPHVVEEDAASEVLVLPTPPPFARSLSAYIFKARRSLAQKPESAQFQLAI</sequence>
<gene>
    <name evidence="2" type="ORF">ANIA_01072</name>
</gene>
<dbReference type="AlphaFoldDB" id="Q5BEF8"/>
<evidence type="ECO:0000256" key="1">
    <source>
        <dbReference type="SAM" id="MobiDB-lite"/>
    </source>
</evidence>
<accession>Q5BEF8</accession>
<proteinExistence type="predicted"/>
<feature type="region of interest" description="Disordered" evidence="1">
    <location>
        <begin position="116"/>
        <end position="157"/>
    </location>
</feature>
<name>Q5BEF8_EMENI</name>
<evidence type="ECO:0000313" key="3">
    <source>
        <dbReference type="Proteomes" id="UP000000560"/>
    </source>
</evidence>
<protein>
    <submittedName>
        <fullName evidence="2">Uncharacterized protein</fullName>
    </submittedName>
</protein>
<dbReference type="HOGENOM" id="CLU_1065694_0_0_1"/>
<dbReference type="Proteomes" id="UP000000560">
    <property type="component" value="Chromosome VIII"/>
</dbReference>
<dbReference type="RefSeq" id="XP_658676.1">
    <property type="nucleotide sequence ID" value="XM_653584.1"/>
</dbReference>
<dbReference type="OMA" id="LQTESCD"/>
<dbReference type="InParanoid" id="Q5BEF8"/>
<evidence type="ECO:0000313" key="2">
    <source>
        <dbReference type="EMBL" id="CBF88207.1"/>
    </source>
</evidence>
<dbReference type="EMBL" id="BN001308">
    <property type="protein sequence ID" value="CBF88207.1"/>
    <property type="molecule type" value="Genomic_DNA"/>
</dbReference>
<keyword evidence="3" id="KW-1185">Reference proteome</keyword>
<organism evidence="2 3">
    <name type="scientific">Emericella nidulans (strain FGSC A4 / ATCC 38163 / CBS 112.46 / NRRL 194 / M139)</name>
    <name type="common">Aspergillus nidulans</name>
    <dbReference type="NCBI Taxonomy" id="227321"/>
    <lineage>
        <taxon>Eukaryota</taxon>
        <taxon>Fungi</taxon>
        <taxon>Dikarya</taxon>
        <taxon>Ascomycota</taxon>
        <taxon>Pezizomycotina</taxon>
        <taxon>Eurotiomycetes</taxon>
        <taxon>Eurotiomycetidae</taxon>
        <taxon>Eurotiales</taxon>
        <taxon>Aspergillaceae</taxon>
        <taxon>Aspergillus</taxon>
        <taxon>Aspergillus subgen. Nidulantes</taxon>
    </lineage>
</organism>